<protein>
    <recommendedName>
        <fullName evidence="3">DUF4878 domain-containing protein</fullName>
    </recommendedName>
</protein>
<dbReference type="EMBL" id="PIPL01000001">
    <property type="protein sequence ID" value="RUO25780.1"/>
    <property type="molecule type" value="Genomic_DNA"/>
</dbReference>
<gene>
    <name evidence="1" type="ORF">CWE09_03350</name>
</gene>
<dbReference type="PROSITE" id="PS51257">
    <property type="entry name" value="PROKAR_LIPOPROTEIN"/>
    <property type="match status" value="1"/>
</dbReference>
<dbReference type="Proteomes" id="UP000288293">
    <property type="component" value="Unassembled WGS sequence"/>
</dbReference>
<name>A0A432W6T0_9GAMM</name>
<keyword evidence="2" id="KW-1185">Reference proteome</keyword>
<dbReference type="RefSeq" id="WP_126802598.1">
    <property type="nucleotide sequence ID" value="NZ_PIPL01000001.1"/>
</dbReference>
<evidence type="ECO:0000313" key="1">
    <source>
        <dbReference type="EMBL" id="RUO25780.1"/>
    </source>
</evidence>
<evidence type="ECO:0000313" key="2">
    <source>
        <dbReference type="Proteomes" id="UP000288293"/>
    </source>
</evidence>
<evidence type="ECO:0008006" key="3">
    <source>
        <dbReference type="Google" id="ProtNLM"/>
    </source>
</evidence>
<dbReference type="AlphaFoldDB" id="A0A432W6T0"/>
<accession>A0A432W6T0</accession>
<proteinExistence type="predicted"/>
<comment type="caution">
    <text evidence="1">The sequence shown here is derived from an EMBL/GenBank/DDBJ whole genome shotgun (WGS) entry which is preliminary data.</text>
</comment>
<dbReference type="OrthoDB" id="5767078at2"/>
<reference evidence="1 2" key="1">
    <citation type="journal article" date="2011" name="Front. Microbiol.">
        <title>Genomic signatures of strain selection and enhancement in Bacillus atrophaeus var. globigii, a historical biowarfare simulant.</title>
        <authorList>
            <person name="Gibbons H.S."/>
            <person name="Broomall S.M."/>
            <person name="McNew L.A."/>
            <person name="Daligault H."/>
            <person name="Chapman C."/>
            <person name="Bruce D."/>
            <person name="Karavis M."/>
            <person name="Krepps M."/>
            <person name="McGregor P.A."/>
            <person name="Hong C."/>
            <person name="Park K.H."/>
            <person name="Akmal A."/>
            <person name="Feldman A."/>
            <person name="Lin J.S."/>
            <person name="Chang W.E."/>
            <person name="Higgs B.W."/>
            <person name="Demirev P."/>
            <person name="Lindquist J."/>
            <person name="Liem A."/>
            <person name="Fochler E."/>
            <person name="Read T.D."/>
            <person name="Tapia R."/>
            <person name="Johnson S."/>
            <person name="Bishop-Lilly K.A."/>
            <person name="Detter C."/>
            <person name="Han C."/>
            <person name="Sozhamannan S."/>
            <person name="Rosenzweig C.N."/>
            <person name="Skowronski E.W."/>
        </authorList>
    </citation>
    <scope>NUCLEOTIDE SEQUENCE [LARGE SCALE GENOMIC DNA]</scope>
    <source>
        <strain evidence="1 2">MLST1</strain>
    </source>
</reference>
<organism evidence="1 2">
    <name type="scientific">Aliidiomarina minuta</name>
    <dbReference type="NCBI Taxonomy" id="880057"/>
    <lineage>
        <taxon>Bacteria</taxon>
        <taxon>Pseudomonadati</taxon>
        <taxon>Pseudomonadota</taxon>
        <taxon>Gammaproteobacteria</taxon>
        <taxon>Alteromonadales</taxon>
        <taxon>Idiomarinaceae</taxon>
        <taxon>Aliidiomarina</taxon>
    </lineage>
</organism>
<sequence>MRYQRLSGIHACLLIILLSVMVGCSEEKRETEAHEQAEAFFNALYNERDMEKVAELASEDYRRVLMHYGASSSIGRYLYNMNFDEVEIIADRRGISLYQDRADTARVQVSFTGMHAGRKRESLREVVMIRENGNWRIDRVLDGPMN</sequence>